<organism evidence="6 7">
    <name type="scientific">Acinetobacter junii</name>
    <dbReference type="NCBI Taxonomy" id="40215"/>
    <lineage>
        <taxon>Bacteria</taxon>
        <taxon>Pseudomonadati</taxon>
        <taxon>Pseudomonadota</taxon>
        <taxon>Gammaproteobacteria</taxon>
        <taxon>Moraxellales</taxon>
        <taxon>Moraxellaceae</taxon>
        <taxon>Acinetobacter</taxon>
    </lineage>
</organism>
<reference evidence="6 7" key="1">
    <citation type="submission" date="2018-04" db="EMBL/GenBank/DDBJ databases">
        <title>Acinetobacter junii Genome sequencing and assembly.</title>
        <authorList>
            <person name="Su J."/>
            <person name="Rensing C."/>
            <person name="Mazhar H.S."/>
        </authorList>
    </citation>
    <scope>NUCLEOTIDE SEQUENCE [LARGE SCALE GENOMIC DNA]</scope>
    <source>
        <strain evidence="6 7">SC22</strain>
    </source>
</reference>
<dbReference type="Gene3D" id="3.40.390.10">
    <property type="entry name" value="Collagenase (Catalytic Domain)"/>
    <property type="match status" value="1"/>
</dbReference>
<sequence length="298" mass="35010">MHPLSWLLFIIISAFTSIHIHAHPVSQHLNEAEDDDSPLHYRIADLDPRLNISKQKMIEISQEAAAIWEQGTGKRYFVYDPKATFTVNLVFDQRQVRSMKRTENLKNLEQEKQLWLDDNQKLLKLKQDSQQLHTQLELQKIKYQAQLNAYASAQNKYLNKSNTKNLNLLQERTKLLNQQRDVLKILINDHDRNHQQIQVKTDELKQLHEQLTQSVDRFNQNFAPQLVHKGQFKGKQIFIYEFSSIDDLRLTLAHEFGHALGLKHTHNPKSLMYPRIKEQDPKNFQLTATDLALLNHTN</sequence>
<dbReference type="GO" id="GO:0004222">
    <property type="term" value="F:metalloendopeptidase activity"/>
    <property type="evidence" value="ECO:0007669"/>
    <property type="project" value="InterPro"/>
</dbReference>
<evidence type="ECO:0000313" key="6">
    <source>
        <dbReference type="EMBL" id="RBA44370.1"/>
    </source>
</evidence>
<dbReference type="InterPro" id="IPR024079">
    <property type="entry name" value="MetalloPept_cat_dom_sf"/>
</dbReference>
<dbReference type="PRINTS" id="PR00138">
    <property type="entry name" value="MATRIXIN"/>
</dbReference>
<dbReference type="EMBL" id="QEWH01000086">
    <property type="protein sequence ID" value="RBA44370.1"/>
    <property type="molecule type" value="Genomic_DNA"/>
</dbReference>
<dbReference type="SUPFAM" id="SSF55486">
    <property type="entry name" value="Metalloproteases ('zincins'), catalytic domain"/>
    <property type="match status" value="2"/>
</dbReference>
<dbReference type="GO" id="GO:0006508">
    <property type="term" value="P:proteolysis"/>
    <property type="evidence" value="ECO:0007669"/>
    <property type="project" value="UniProtKB-KW"/>
</dbReference>
<dbReference type="RefSeq" id="WP_112986670.1">
    <property type="nucleotide sequence ID" value="NZ_CP131470.1"/>
</dbReference>
<keyword evidence="3" id="KW-0378">Hydrolase</keyword>
<dbReference type="InterPro" id="IPR021190">
    <property type="entry name" value="Pept_M10A"/>
</dbReference>
<gene>
    <name evidence="6" type="ORF">DC346_13750</name>
</gene>
<evidence type="ECO:0000256" key="4">
    <source>
        <dbReference type="ARBA" id="ARBA00022833"/>
    </source>
</evidence>
<evidence type="ECO:0000259" key="5">
    <source>
        <dbReference type="Pfam" id="PF00413"/>
    </source>
</evidence>
<evidence type="ECO:0000256" key="2">
    <source>
        <dbReference type="ARBA" id="ARBA00022723"/>
    </source>
</evidence>
<evidence type="ECO:0000313" key="7">
    <source>
        <dbReference type="Proteomes" id="UP000253688"/>
    </source>
</evidence>
<proteinExistence type="predicted"/>
<accession>A0A365PFZ9</accession>
<keyword evidence="2" id="KW-0479">Metal-binding</keyword>
<evidence type="ECO:0000256" key="3">
    <source>
        <dbReference type="ARBA" id="ARBA00022801"/>
    </source>
</evidence>
<dbReference type="Pfam" id="PF00413">
    <property type="entry name" value="Peptidase_M10"/>
    <property type="match status" value="1"/>
</dbReference>
<comment type="caution">
    <text evidence="6">The sequence shown here is derived from an EMBL/GenBank/DDBJ whole genome shotgun (WGS) entry which is preliminary data.</text>
</comment>
<dbReference type="GO" id="GO:0031012">
    <property type="term" value="C:extracellular matrix"/>
    <property type="evidence" value="ECO:0007669"/>
    <property type="project" value="InterPro"/>
</dbReference>
<protein>
    <submittedName>
        <fullName evidence="6">Matrixin</fullName>
    </submittedName>
</protein>
<keyword evidence="4" id="KW-0862">Zinc</keyword>
<dbReference type="GO" id="GO:0008270">
    <property type="term" value="F:zinc ion binding"/>
    <property type="evidence" value="ECO:0007669"/>
    <property type="project" value="InterPro"/>
</dbReference>
<name>A0A365PFZ9_ACIJU</name>
<dbReference type="AlphaFoldDB" id="A0A365PFZ9"/>
<keyword evidence="1" id="KW-0645">Protease</keyword>
<feature type="domain" description="Peptidase M10 metallopeptidase" evidence="5">
    <location>
        <begin position="203"/>
        <end position="292"/>
    </location>
</feature>
<dbReference type="Proteomes" id="UP000253688">
    <property type="component" value="Unassembled WGS sequence"/>
</dbReference>
<dbReference type="InterPro" id="IPR001818">
    <property type="entry name" value="Pept_M10_metallopeptidase"/>
</dbReference>
<evidence type="ECO:0000256" key="1">
    <source>
        <dbReference type="ARBA" id="ARBA00022670"/>
    </source>
</evidence>